<feature type="region of interest" description="Disordered" evidence="2">
    <location>
        <begin position="893"/>
        <end position="926"/>
    </location>
</feature>
<evidence type="ECO:0000256" key="1">
    <source>
        <dbReference type="ARBA" id="ARBA00010568"/>
    </source>
</evidence>
<reference evidence="3 4" key="1">
    <citation type="journal article" date="2012" name="Eukaryot. Cell">
        <title>Genome sequence of the Trichosporon asahii environmental strain CBS 8904.</title>
        <authorList>
            <person name="Yang R.Y."/>
            <person name="Li H.T."/>
            <person name="Zhu H."/>
            <person name="Zhou G.P."/>
            <person name="Wang M."/>
            <person name="Wang L."/>
        </authorList>
    </citation>
    <scope>NUCLEOTIDE SEQUENCE [LARGE SCALE GENOMIC DNA]</scope>
    <source>
        <strain evidence="3 4">CBS 8904</strain>
    </source>
</reference>
<dbReference type="EMBL" id="AMBO01000363">
    <property type="protein sequence ID" value="EKC99762.1"/>
    <property type="molecule type" value="Genomic_DNA"/>
</dbReference>
<dbReference type="InterPro" id="IPR015034">
    <property type="entry name" value="Bles03"/>
</dbReference>
<dbReference type="InterPro" id="IPR023398">
    <property type="entry name" value="TIF_eIF4e-like"/>
</dbReference>
<feature type="compositionally biased region" description="Low complexity" evidence="2">
    <location>
        <begin position="1047"/>
        <end position="1059"/>
    </location>
</feature>
<name>K1VSX1_TRIAC</name>
<feature type="region of interest" description="Disordered" evidence="2">
    <location>
        <begin position="427"/>
        <end position="448"/>
    </location>
</feature>
<proteinExistence type="inferred from homology"/>
<organism evidence="3 4">
    <name type="scientific">Trichosporon asahii var. asahii (strain CBS 8904)</name>
    <name type="common">Yeast</name>
    <dbReference type="NCBI Taxonomy" id="1220162"/>
    <lineage>
        <taxon>Eukaryota</taxon>
        <taxon>Fungi</taxon>
        <taxon>Dikarya</taxon>
        <taxon>Basidiomycota</taxon>
        <taxon>Agaricomycotina</taxon>
        <taxon>Tremellomycetes</taxon>
        <taxon>Trichosporonales</taxon>
        <taxon>Trichosporonaceae</taxon>
        <taxon>Trichosporon</taxon>
    </lineage>
</organism>
<protein>
    <submittedName>
        <fullName evidence="3">Uncharacterized protein</fullName>
    </submittedName>
</protein>
<comment type="caution">
    <text evidence="3">The sequence shown here is derived from an EMBL/GenBank/DDBJ whole genome shotgun (WGS) entry which is preliminary data.</text>
</comment>
<sequence>MELSQYTDAQLQKYHFRSGSGDLDTFLRKPSLIEMRDSPVSPSNLTPIDFSGSGLPAFLRPQTRTRQWWCLAAPTFTDDSIPTRAKKGVESKKVVRERAQADTIAAFKALSLEKNFTHGKWLLYPSHEHVDAVWARVAKSVDGGPLKKAGATGAKVATTESAEQSHVICVYYDNVYDKEKTEKILIALLNHGLEPSAVKSDLYTLIGLDSKHPAKLRSSVWRPLDFMSKEDSKTLKEGWNKERELAFYEGSGKLGWIVHELTEGNEVDSEQTAHSFDKKKPSGMCEAITLQLTPAKRPPPVTAEPAPKRIKSKAGRRTRSALSFLHRCITATFASLERVLVDRQRAGEDIDGDALICSMGGVMAELRGLSALAAKDVDSDRKRAMPEVACRHRRHYRFYSSIAWALGAAIAELVLSTTHNPSRLQLAVRVQAPTKRRSSASPKASHKKRLCQDAAQAAGMNDVFDSSAKLQVPSQRKSFRSLNLPLSHLTASSEFDKKRGHTPWHEDILAGLGDLVDHAEREYLPAANVHRLLCERTGCGLNPIVDKPPHPDCPPGFYSPAAVLEAGQEGELEVLVAAGLTALPLHIPDLLSLAEGVGNDPDALLVVSRWHQGTQAEEGELTAYNLQYLHQCVRAVLPPLERVLVGRNQRADVVPEQLLCSAGAVMAVLRALIWAWSIVGDSCILCNGDNNAGLSSSAIANGTQTPRKGHLACPRLPRYRARRGRTLVGCELRIPNGHRCITATFASLERVLVDRQRAGEDIDGDALICSMGGVMAELRGLSALAAKDVDSDRKRAMPEVACRHRRHYRFYSSIAWALGAAIAELVLSTTHNPSRLQLAVRVQAPTKRRSSASPKASHKKRLCQDAAQAAGMNDVFDSSAKLQVPSQLWAGPARGGGALGCSSQGTSERDESHERERPEGNRPASALRSRLQSLAHSARGSQLYLARAVKAVFIALKKVVADGDMGDGKSRSNAVVGSIIDILHVLSFTRARSRVLPARAGVAHLRQQVPEPPEDTTKVIGAEDHQVCGAPVPDAVLRYDSADAPKRSTSTDSASTSAAPPAPPRSRSRRSSYVRSHLFRSAPTKTHIALAPPCFSRTVSISSTFSHARARNELSTNEAAVLRQIKRVFSAHLC</sequence>
<dbReference type="STRING" id="1220162.K1VSX1"/>
<dbReference type="AlphaFoldDB" id="K1VSX1"/>
<dbReference type="Proteomes" id="UP000006757">
    <property type="component" value="Unassembled WGS sequence"/>
</dbReference>
<feature type="compositionally biased region" description="Basic and acidic residues" evidence="2">
    <location>
        <begin position="907"/>
        <end position="920"/>
    </location>
</feature>
<dbReference type="Gene3D" id="3.30.760.10">
    <property type="entry name" value="RNA Cap, Translation Initiation Factor Eif4e"/>
    <property type="match status" value="1"/>
</dbReference>
<gene>
    <name evidence="3" type="ORF">A1Q2_05946</name>
</gene>
<feature type="region of interest" description="Disordered" evidence="2">
    <location>
        <begin position="840"/>
        <end position="861"/>
    </location>
</feature>
<feature type="compositionally biased region" description="Basic residues" evidence="2">
    <location>
        <begin position="434"/>
        <end position="448"/>
    </location>
</feature>
<evidence type="ECO:0000313" key="4">
    <source>
        <dbReference type="Proteomes" id="UP000006757"/>
    </source>
</evidence>
<dbReference type="PANTHER" id="PTHR31977:SF1">
    <property type="entry name" value="UPF0696 PROTEIN C11ORF68"/>
    <property type="match status" value="1"/>
</dbReference>
<dbReference type="HOGENOM" id="CLU_260935_0_0_1"/>
<dbReference type="SUPFAM" id="SSF55418">
    <property type="entry name" value="eIF4e-like"/>
    <property type="match status" value="1"/>
</dbReference>
<dbReference type="OrthoDB" id="10067381at2759"/>
<keyword evidence="4" id="KW-1185">Reference proteome</keyword>
<accession>K1VSX1</accession>
<evidence type="ECO:0000256" key="2">
    <source>
        <dbReference type="SAM" id="MobiDB-lite"/>
    </source>
</evidence>
<feature type="compositionally biased region" description="Basic residues" evidence="2">
    <location>
        <begin position="846"/>
        <end position="861"/>
    </location>
</feature>
<evidence type="ECO:0000313" key="3">
    <source>
        <dbReference type="EMBL" id="EKC99762.1"/>
    </source>
</evidence>
<dbReference type="Pfam" id="PF08939">
    <property type="entry name" value="Bles03"/>
    <property type="match status" value="1"/>
</dbReference>
<dbReference type="InParanoid" id="K1VSX1"/>
<dbReference type="eggNOG" id="ENOG502R8JG">
    <property type="taxonomic scope" value="Eukaryota"/>
</dbReference>
<feature type="region of interest" description="Disordered" evidence="2">
    <location>
        <begin position="1043"/>
        <end position="1074"/>
    </location>
</feature>
<dbReference type="PANTHER" id="PTHR31977">
    <property type="entry name" value="UPF0696 PROTEIN C11ORF68"/>
    <property type="match status" value="1"/>
</dbReference>
<comment type="similarity">
    <text evidence="1">Belongs to the UPF0696 family.</text>
</comment>